<feature type="chain" id="PRO_5040508270" evidence="3">
    <location>
        <begin position="29"/>
        <end position="172"/>
    </location>
</feature>
<dbReference type="AlphaFoldDB" id="A0A9N8VDM6"/>
<evidence type="ECO:0000313" key="4">
    <source>
        <dbReference type="EMBL" id="CAG8444098.1"/>
    </source>
</evidence>
<feature type="compositionally biased region" description="Polar residues" evidence="1">
    <location>
        <begin position="31"/>
        <end position="45"/>
    </location>
</feature>
<keyword evidence="2" id="KW-0472">Membrane</keyword>
<evidence type="ECO:0000313" key="5">
    <source>
        <dbReference type="Proteomes" id="UP000789342"/>
    </source>
</evidence>
<dbReference type="Proteomes" id="UP000789342">
    <property type="component" value="Unassembled WGS sequence"/>
</dbReference>
<proteinExistence type="predicted"/>
<feature type="compositionally biased region" description="Low complexity" evidence="1">
    <location>
        <begin position="69"/>
        <end position="85"/>
    </location>
</feature>
<feature type="compositionally biased region" description="Low complexity" evidence="1">
    <location>
        <begin position="46"/>
        <end position="55"/>
    </location>
</feature>
<sequence length="172" mass="18180">MSCLNSTSLLFIICLILSIFIMTTPTNAQVRLSSSSTPTNSAHLNSLSTTTTRSSVAAIPAQTHQVLKPTASSSSRQSSTPTATPNYNFQDFNNLPGNPDPNQIKIISATTIKHTGIKSPKPTGIVNSDQSETGAGNSLRVGGGFGSMWSILILELGTLMISLAFVGFDNYK</sequence>
<organism evidence="4 5">
    <name type="scientific">Acaulospora morrowiae</name>
    <dbReference type="NCBI Taxonomy" id="94023"/>
    <lineage>
        <taxon>Eukaryota</taxon>
        <taxon>Fungi</taxon>
        <taxon>Fungi incertae sedis</taxon>
        <taxon>Mucoromycota</taxon>
        <taxon>Glomeromycotina</taxon>
        <taxon>Glomeromycetes</taxon>
        <taxon>Diversisporales</taxon>
        <taxon>Acaulosporaceae</taxon>
        <taxon>Acaulospora</taxon>
    </lineage>
</organism>
<keyword evidence="2" id="KW-0812">Transmembrane</keyword>
<name>A0A9N8VDM6_9GLOM</name>
<reference evidence="4" key="1">
    <citation type="submission" date="2021-06" db="EMBL/GenBank/DDBJ databases">
        <authorList>
            <person name="Kallberg Y."/>
            <person name="Tangrot J."/>
            <person name="Rosling A."/>
        </authorList>
    </citation>
    <scope>NUCLEOTIDE SEQUENCE</scope>
    <source>
        <strain evidence="4">CL551</strain>
    </source>
</reference>
<feature type="transmembrane region" description="Helical" evidence="2">
    <location>
        <begin position="148"/>
        <end position="168"/>
    </location>
</feature>
<feature type="region of interest" description="Disordered" evidence="1">
    <location>
        <begin position="31"/>
        <end position="94"/>
    </location>
</feature>
<dbReference type="OrthoDB" id="2434035at2759"/>
<protein>
    <submittedName>
        <fullName evidence="4">4444_t:CDS:1</fullName>
    </submittedName>
</protein>
<accession>A0A9N8VDM6</accession>
<evidence type="ECO:0000256" key="2">
    <source>
        <dbReference type="SAM" id="Phobius"/>
    </source>
</evidence>
<evidence type="ECO:0000256" key="1">
    <source>
        <dbReference type="SAM" id="MobiDB-lite"/>
    </source>
</evidence>
<keyword evidence="5" id="KW-1185">Reference proteome</keyword>
<keyword evidence="3" id="KW-0732">Signal</keyword>
<keyword evidence="2" id="KW-1133">Transmembrane helix</keyword>
<gene>
    <name evidence="4" type="ORF">AMORRO_LOCUS493</name>
</gene>
<feature type="signal peptide" evidence="3">
    <location>
        <begin position="1"/>
        <end position="28"/>
    </location>
</feature>
<dbReference type="EMBL" id="CAJVPV010000132">
    <property type="protein sequence ID" value="CAG8444098.1"/>
    <property type="molecule type" value="Genomic_DNA"/>
</dbReference>
<comment type="caution">
    <text evidence="4">The sequence shown here is derived from an EMBL/GenBank/DDBJ whole genome shotgun (WGS) entry which is preliminary data.</text>
</comment>
<evidence type="ECO:0000256" key="3">
    <source>
        <dbReference type="SAM" id="SignalP"/>
    </source>
</evidence>